<comment type="caution">
    <text evidence="1">The sequence shown here is derived from an EMBL/GenBank/DDBJ whole genome shotgun (WGS) entry which is preliminary data.</text>
</comment>
<accession>A0ABR3JVZ3</accession>
<protein>
    <submittedName>
        <fullName evidence="1">Uncharacterized protein</fullName>
    </submittedName>
</protein>
<keyword evidence="2" id="KW-1185">Reference proteome</keyword>
<proteinExistence type="predicted"/>
<reference evidence="2" key="1">
    <citation type="submission" date="2024-06" db="EMBL/GenBank/DDBJ databases">
        <title>Multi-omics analyses provide insights into the biosynthesis of the anticancer antibiotic pleurotin in Hohenbuehelia grisea.</title>
        <authorList>
            <person name="Weaver J.A."/>
            <person name="Alberti F."/>
        </authorList>
    </citation>
    <scope>NUCLEOTIDE SEQUENCE [LARGE SCALE GENOMIC DNA]</scope>
    <source>
        <strain evidence="2">T-177</strain>
    </source>
</reference>
<evidence type="ECO:0000313" key="2">
    <source>
        <dbReference type="Proteomes" id="UP001556367"/>
    </source>
</evidence>
<dbReference type="EMBL" id="JASNQZ010000003">
    <property type="protein sequence ID" value="KAL0959293.1"/>
    <property type="molecule type" value="Genomic_DNA"/>
</dbReference>
<evidence type="ECO:0000313" key="1">
    <source>
        <dbReference type="EMBL" id="KAL0959293.1"/>
    </source>
</evidence>
<gene>
    <name evidence="1" type="ORF">HGRIS_014558</name>
</gene>
<dbReference type="Proteomes" id="UP001556367">
    <property type="component" value="Unassembled WGS sequence"/>
</dbReference>
<organism evidence="1 2">
    <name type="scientific">Hohenbuehelia grisea</name>
    <dbReference type="NCBI Taxonomy" id="104357"/>
    <lineage>
        <taxon>Eukaryota</taxon>
        <taxon>Fungi</taxon>
        <taxon>Dikarya</taxon>
        <taxon>Basidiomycota</taxon>
        <taxon>Agaricomycotina</taxon>
        <taxon>Agaricomycetes</taxon>
        <taxon>Agaricomycetidae</taxon>
        <taxon>Agaricales</taxon>
        <taxon>Pleurotineae</taxon>
        <taxon>Pleurotaceae</taxon>
        <taxon>Hohenbuehelia</taxon>
    </lineage>
</organism>
<sequence>MKIDPLRIEAQLEPWCLGVKVFFGTFRGCRPEQIVLSFDDDSPDLDDVTRRRRVLLQVLAFTLASRLSPHRGRKEEDHYARCTYFQERMSAHRRRSAVKVHSPLCSLILNPITRGQLQAENTPSVSNSMRILSAKNFNESAECIAVPSLMLLHLHLRLDEPRNCVTKSIDRFQNFRAILCRTTRRAALAMDERRVDIQCTNTKLHDLPRVALPTHG</sequence>
<name>A0ABR3JVZ3_9AGAR</name>